<comment type="similarity">
    <text evidence="1">Belongs to the bacterial sugar transferase family.</text>
</comment>
<dbReference type="PANTHER" id="PTHR30576:SF8">
    <property type="entry name" value="UNDECAPRENYL-PHOSPHATE GALACTOSE PHOSPHOTRANSFERASE"/>
    <property type="match status" value="1"/>
</dbReference>
<proteinExistence type="inferred from homology"/>
<name>A0A2T0RDM6_9ACTN</name>
<evidence type="ECO:0000313" key="4">
    <source>
        <dbReference type="EMBL" id="PRY19268.1"/>
    </source>
</evidence>
<organism evidence="4 5">
    <name type="scientific">Pseudosporangium ferrugineum</name>
    <dbReference type="NCBI Taxonomy" id="439699"/>
    <lineage>
        <taxon>Bacteria</taxon>
        <taxon>Bacillati</taxon>
        <taxon>Actinomycetota</taxon>
        <taxon>Actinomycetes</taxon>
        <taxon>Micromonosporales</taxon>
        <taxon>Micromonosporaceae</taxon>
        <taxon>Pseudosporangium</taxon>
    </lineage>
</organism>
<keyword evidence="2" id="KW-0812">Transmembrane</keyword>
<keyword evidence="2" id="KW-1133">Transmembrane helix</keyword>
<evidence type="ECO:0000313" key="5">
    <source>
        <dbReference type="Proteomes" id="UP000239209"/>
    </source>
</evidence>
<dbReference type="AlphaFoldDB" id="A0A2T0RDM6"/>
<dbReference type="InterPro" id="IPR003362">
    <property type="entry name" value="Bact_transf"/>
</dbReference>
<feature type="transmembrane region" description="Helical" evidence="2">
    <location>
        <begin position="17"/>
        <end position="40"/>
    </location>
</feature>
<evidence type="ECO:0000256" key="2">
    <source>
        <dbReference type="SAM" id="Phobius"/>
    </source>
</evidence>
<sequence>MIDRVRLHDRIQRSTDILVALVMLTLTAPLMLAVAALVAWRLGTPVLFRQARPGLHGRVFTMIKFRTMRDVDPDRGLITDADRMTRLGRILRATSVDELPTFLNILKGDMSLVGPRPLLVRYLHLYTPTQARRHEVRPGLTGLAQVRGRNALSWEDKFDLDVWYVDHRTLRLNLRILVETVTTVLRREGIAAEGQVTMPEFTGSRGRARGVARV</sequence>
<dbReference type="OrthoDB" id="9808602at2"/>
<keyword evidence="5" id="KW-1185">Reference proteome</keyword>
<accession>A0A2T0RDM6</accession>
<reference evidence="4 5" key="1">
    <citation type="submission" date="2018-03" db="EMBL/GenBank/DDBJ databases">
        <title>Genomic Encyclopedia of Archaeal and Bacterial Type Strains, Phase II (KMG-II): from individual species to whole genera.</title>
        <authorList>
            <person name="Goeker M."/>
        </authorList>
    </citation>
    <scope>NUCLEOTIDE SEQUENCE [LARGE SCALE GENOMIC DNA]</scope>
    <source>
        <strain evidence="4 5">DSM 45348</strain>
    </source>
</reference>
<protein>
    <submittedName>
        <fullName evidence="4">Lipopolysaccharide/colanic/teichoic acid biosynthesis glycosyltransferase</fullName>
    </submittedName>
</protein>
<dbReference type="GO" id="GO:0016780">
    <property type="term" value="F:phosphotransferase activity, for other substituted phosphate groups"/>
    <property type="evidence" value="ECO:0007669"/>
    <property type="project" value="TreeGrafter"/>
</dbReference>
<dbReference type="Pfam" id="PF02397">
    <property type="entry name" value="Bac_transf"/>
    <property type="match status" value="1"/>
</dbReference>
<dbReference type="RefSeq" id="WP_106131204.1">
    <property type="nucleotide sequence ID" value="NZ_PVZG01000036.1"/>
</dbReference>
<dbReference type="Proteomes" id="UP000239209">
    <property type="component" value="Unassembled WGS sequence"/>
</dbReference>
<keyword evidence="2" id="KW-0472">Membrane</keyword>
<gene>
    <name evidence="4" type="ORF">CLV70_13631</name>
</gene>
<dbReference type="PANTHER" id="PTHR30576">
    <property type="entry name" value="COLANIC BIOSYNTHESIS UDP-GLUCOSE LIPID CARRIER TRANSFERASE"/>
    <property type="match status" value="1"/>
</dbReference>
<keyword evidence="4" id="KW-0808">Transferase</keyword>
<evidence type="ECO:0000256" key="1">
    <source>
        <dbReference type="ARBA" id="ARBA00006464"/>
    </source>
</evidence>
<comment type="caution">
    <text evidence="4">The sequence shown here is derived from an EMBL/GenBank/DDBJ whole genome shotgun (WGS) entry which is preliminary data.</text>
</comment>
<dbReference type="EMBL" id="PVZG01000036">
    <property type="protein sequence ID" value="PRY19268.1"/>
    <property type="molecule type" value="Genomic_DNA"/>
</dbReference>
<feature type="domain" description="Bacterial sugar transferase" evidence="3">
    <location>
        <begin position="13"/>
        <end position="185"/>
    </location>
</feature>
<evidence type="ECO:0000259" key="3">
    <source>
        <dbReference type="Pfam" id="PF02397"/>
    </source>
</evidence>